<accession>A0ABV0STV4</accession>
<gene>
    <name evidence="1" type="ORF">ILYODFUR_003354</name>
</gene>
<comment type="caution">
    <text evidence="1">The sequence shown here is derived from an EMBL/GenBank/DDBJ whole genome shotgun (WGS) entry which is preliminary data.</text>
</comment>
<dbReference type="EMBL" id="JAHRIQ010011757">
    <property type="protein sequence ID" value="MEQ2224043.1"/>
    <property type="molecule type" value="Genomic_DNA"/>
</dbReference>
<sequence>MIVCVGRVSINKDGGWGGHEHSTQSNSAETGVWDHISPAERSGLPLSPRLLSHTRTHMHAHTHTHTHAHTQTHTNTVMTEASCTSALTVMADEPQIRSWEW</sequence>
<proteinExistence type="predicted"/>
<dbReference type="Proteomes" id="UP001482620">
    <property type="component" value="Unassembled WGS sequence"/>
</dbReference>
<protein>
    <submittedName>
        <fullName evidence="1">Uncharacterized protein</fullName>
    </submittedName>
</protein>
<reference evidence="1 2" key="1">
    <citation type="submission" date="2021-06" db="EMBL/GenBank/DDBJ databases">
        <authorList>
            <person name="Palmer J.M."/>
        </authorList>
    </citation>
    <scope>NUCLEOTIDE SEQUENCE [LARGE SCALE GENOMIC DNA]</scope>
    <source>
        <strain evidence="2">if_2019</strain>
        <tissue evidence="1">Muscle</tissue>
    </source>
</reference>
<organism evidence="1 2">
    <name type="scientific">Ilyodon furcidens</name>
    <name type="common">goldbreast splitfin</name>
    <dbReference type="NCBI Taxonomy" id="33524"/>
    <lineage>
        <taxon>Eukaryota</taxon>
        <taxon>Metazoa</taxon>
        <taxon>Chordata</taxon>
        <taxon>Craniata</taxon>
        <taxon>Vertebrata</taxon>
        <taxon>Euteleostomi</taxon>
        <taxon>Actinopterygii</taxon>
        <taxon>Neopterygii</taxon>
        <taxon>Teleostei</taxon>
        <taxon>Neoteleostei</taxon>
        <taxon>Acanthomorphata</taxon>
        <taxon>Ovalentaria</taxon>
        <taxon>Atherinomorphae</taxon>
        <taxon>Cyprinodontiformes</taxon>
        <taxon>Goodeidae</taxon>
        <taxon>Ilyodon</taxon>
    </lineage>
</organism>
<keyword evidence="2" id="KW-1185">Reference proteome</keyword>
<evidence type="ECO:0000313" key="1">
    <source>
        <dbReference type="EMBL" id="MEQ2224043.1"/>
    </source>
</evidence>
<evidence type="ECO:0000313" key="2">
    <source>
        <dbReference type="Proteomes" id="UP001482620"/>
    </source>
</evidence>
<name>A0ABV0STV4_9TELE</name>